<dbReference type="PROSITE" id="PS00671">
    <property type="entry name" value="D_2_HYDROXYACID_DH_3"/>
    <property type="match status" value="1"/>
</dbReference>
<dbReference type="Pfam" id="PF02826">
    <property type="entry name" value="2-Hacid_dh_C"/>
    <property type="match status" value="1"/>
</dbReference>
<evidence type="ECO:0000256" key="2">
    <source>
        <dbReference type="ARBA" id="ARBA00023027"/>
    </source>
</evidence>
<gene>
    <name evidence="4" type="ORF">A4W93_15205</name>
</gene>
<dbReference type="EMBL" id="CP015118">
    <property type="protein sequence ID" value="ARN21133.1"/>
    <property type="molecule type" value="Genomic_DNA"/>
</dbReference>
<comment type="similarity">
    <text evidence="3">Belongs to the D-isomer specific 2-hydroxyacid dehydrogenase family.</text>
</comment>
<dbReference type="SUPFAM" id="SSF51735">
    <property type="entry name" value="NAD(P)-binding Rossmann-fold domains"/>
    <property type="match status" value="1"/>
</dbReference>
<reference evidence="4 5" key="1">
    <citation type="submission" date="2016-04" db="EMBL/GenBank/DDBJ databases">
        <title>Complete genome sequence of natural rubber-degrading, novel Gram-negative bacterium, Rhizobacter gummiphilus strain NS21.</title>
        <authorList>
            <person name="Tabata M."/>
            <person name="Kasai D."/>
            <person name="Fukuda M."/>
        </authorList>
    </citation>
    <scope>NUCLEOTIDE SEQUENCE [LARGE SCALE GENOMIC DNA]</scope>
    <source>
        <strain evidence="4 5">NS21</strain>
    </source>
</reference>
<dbReference type="GO" id="GO:0016616">
    <property type="term" value="F:oxidoreductase activity, acting on the CH-OH group of donors, NAD or NADP as acceptor"/>
    <property type="evidence" value="ECO:0007669"/>
    <property type="project" value="InterPro"/>
</dbReference>
<dbReference type="RefSeq" id="WP_157782165.1">
    <property type="nucleotide sequence ID" value="NZ_BSPR01000004.1"/>
</dbReference>
<dbReference type="Pfam" id="PF00389">
    <property type="entry name" value="2-Hacid_dh"/>
    <property type="match status" value="1"/>
</dbReference>
<dbReference type="GO" id="GO:0051287">
    <property type="term" value="F:NAD binding"/>
    <property type="evidence" value="ECO:0007669"/>
    <property type="project" value="InterPro"/>
</dbReference>
<dbReference type="InterPro" id="IPR029753">
    <property type="entry name" value="D-isomer_DH_CS"/>
</dbReference>
<proteinExistence type="inferred from homology"/>
<evidence type="ECO:0000256" key="1">
    <source>
        <dbReference type="ARBA" id="ARBA00023002"/>
    </source>
</evidence>
<sequence>MTRTLAPIRQLALLHPLPDAEFERLRDAIPEVRFVRAGPADWGKAVAQADAVLLGHQGVTVDDLLGAGPGLRWIQTASAGVDRHLTARLRASPVVLTNASGVHTVNIAEHVLALLLGFARNLPVLATAQQRQAWREGPVPDLFEAEGQTLVVVGLGAIGGTIARKAAALGLRVTGVRRDPVGEAPAGVERVVGLDALDTVLGTADHVVIALPLTAATQRLFDAQRLARVKPGAYVYNIARGAIVDPDALLAALASGHLAGAGLDVTDPEPLPSTSPLWRTPGVVITSHTSGQTPRSAHRLVDILIDNLLRAREGRPLRNVVDATRGY</sequence>
<dbReference type="SUPFAM" id="SSF52283">
    <property type="entry name" value="Formate/glycerate dehydrogenase catalytic domain-like"/>
    <property type="match status" value="1"/>
</dbReference>
<dbReference type="CDD" id="cd05300">
    <property type="entry name" value="2-Hacid_dh_1"/>
    <property type="match status" value="1"/>
</dbReference>
<keyword evidence="5" id="KW-1185">Reference proteome</keyword>
<dbReference type="InterPro" id="IPR036291">
    <property type="entry name" value="NAD(P)-bd_dom_sf"/>
</dbReference>
<dbReference type="KEGG" id="rgu:A4W93_15205"/>
<name>A0A1W6LA72_9BURK</name>
<protein>
    <submittedName>
        <fullName evidence="4">Uncharacterized protein</fullName>
    </submittedName>
</protein>
<dbReference type="InterPro" id="IPR006140">
    <property type="entry name" value="D-isomer_DH_NAD-bd"/>
</dbReference>
<dbReference type="Proteomes" id="UP000193427">
    <property type="component" value="Chromosome"/>
</dbReference>
<dbReference type="PANTHER" id="PTHR43333">
    <property type="entry name" value="2-HACID_DH_C DOMAIN-CONTAINING PROTEIN"/>
    <property type="match status" value="1"/>
</dbReference>
<dbReference type="Gene3D" id="3.40.50.720">
    <property type="entry name" value="NAD(P)-binding Rossmann-like Domain"/>
    <property type="match status" value="2"/>
</dbReference>
<accession>A0A1W6LA72</accession>
<keyword evidence="2" id="KW-0520">NAD</keyword>
<evidence type="ECO:0000313" key="4">
    <source>
        <dbReference type="EMBL" id="ARN21133.1"/>
    </source>
</evidence>
<evidence type="ECO:0000256" key="3">
    <source>
        <dbReference type="RuleBase" id="RU003719"/>
    </source>
</evidence>
<dbReference type="InterPro" id="IPR006139">
    <property type="entry name" value="D-isomer_2_OHA_DH_cat_dom"/>
</dbReference>
<evidence type="ECO:0000313" key="5">
    <source>
        <dbReference type="Proteomes" id="UP000193427"/>
    </source>
</evidence>
<dbReference type="OrthoDB" id="9805416at2"/>
<organism evidence="4 5">
    <name type="scientific">Piscinibacter gummiphilus</name>
    <dbReference type="NCBI Taxonomy" id="946333"/>
    <lineage>
        <taxon>Bacteria</taxon>
        <taxon>Pseudomonadati</taxon>
        <taxon>Pseudomonadota</taxon>
        <taxon>Betaproteobacteria</taxon>
        <taxon>Burkholderiales</taxon>
        <taxon>Sphaerotilaceae</taxon>
        <taxon>Piscinibacter</taxon>
    </lineage>
</organism>
<dbReference type="PANTHER" id="PTHR43333:SF1">
    <property type="entry name" value="D-ISOMER SPECIFIC 2-HYDROXYACID DEHYDROGENASE NAD-BINDING DOMAIN-CONTAINING PROTEIN"/>
    <property type="match status" value="1"/>
</dbReference>
<keyword evidence="1 3" id="KW-0560">Oxidoreductase</keyword>
<dbReference type="STRING" id="946333.A4W93_15205"/>
<dbReference type="AlphaFoldDB" id="A0A1W6LA72"/>